<dbReference type="SUPFAM" id="SSF54909">
    <property type="entry name" value="Dimeric alpha+beta barrel"/>
    <property type="match status" value="1"/>
</dbReference>
<name>A0A8J3N8J0_9CHLR</name>
<dbReference type="Proteomes" id="UP000597444">
    <property type="component" value="Unassembled WGS sequence"/>
</dbReference>
<comment type="caution">
    <text evidence="2">The sequence shown here is derived from an EMBL/GenBank/DDBJ whole genome shotgun (WGS) entry which is preliminary data.</text>
</comment>
<dbReference type="EMBL" id="BNJK01000002">
    <property type="protein sequence ID" value="GHO99580.1"/>
    <property type="molecule type" value="Genomic_DNA"/>
</dbReference>
<dbReference type="Pfam" id="PF03992">
    <property type="entry name" value="ABM"/>
    <property type="match status" value="1"/>
</dbReference>
<evidence type="ECO:0000313" key="3">
    <source>
        <dbReference type="Proteomes" id="UP000597444"/>
    </source>
</evidence>
<dbReference type="AlphaFoldDB" id="A0A8J3N8J0"/>
<evidence type="ECO:0000313" key="2">
    <source>
        <dbReference type="EMBL" id="GHO99580.1"/>
    </source>
</evidence>
<feature type="domain" description="ABM" evidence="1">
    <location>
        <begin position="3"/>
        <end position="67"/>
    </location>
</feature>
<dbReference type="RefSeq" id="WP_220210219.1">
    <property type="nucleotide sequence ID" value="NZ_BNJK01000002.1"/>
</dbReference>
<protein>
    <recommendedName>
        <fullName evidence="1">ABM domain-containing protein</fullName>
    </recommendedName>
</protein>
<sequence>MSVYVIWETWLKKGAEREGLRLTRHIWSDMRSYAGYQGHLLVQGQDQPGHLIVVSQWTTREHADRSRDDYTPRSSIVQQLQPLLVRERTRSVHDAIEANGVLF</sequence>
<dbReference type="InterPro" id="IPR007138">
    <property type="entry name" value="ABM_dom"/>
</dbReference>
<dbReference type="InterPro" id="IPR011008">
    <property type="entry name" value="Dimeric_a/b-barrel"/>
</dbReference>
<evidence type="ECO:0000259" key="1">
    <source>
        <dbReference type="Pfam" id="PF03992"/>
    </source>
</evidence>
<gene>
    <name evidence="2" type="ORF">KSF_096280</name>
</gene>
<organism evidence="2 3">
    <name type="scientific">Reticulibacter mediterranei</name>
    <dbReference type="NCBI Taxonomy" id="2778369"/>
    <lineage>
        <taxon>Bacteria</taxon>
        <taxon>Bacillati</taxon>
        <taxon>Chloroflexota</taxon>
        <taxon>Ktedonobacteria</taxon>
        <taxon>Ktedonobacterales</taxon>
        <taxon>Reticulibacteraceae</taxon>
        <taxon>Reticulibacter</taxon>
    </lineage>
</organism>
<accession>A0A8J3N8J0</accession>
<proteinExistence type="predicted"/>
<dbReference type="Gene3D" id="3.30.70.100">
    <property type="match status" value="1"/>
</dbReference>
<keyword evidence="3" id="KW-1185">Reference proteome</keyword>
<reference evidence="2" key="1">
    <citation type="submission" date="2020-10" db="EMBL/GenBank/DDBJ databases">
        <title>Taxonomic study of unclassified bacteria belonging to the class Ktedonobacteria.</title>
        <authorList>
            <person name="Yabe S."/>
            <person name="Wang C.M."/>
            <person name="Zheng Y."/>
            <person name="Sakai Y."/>
            <person name="Cavaletti L."/>
            <person name="Monciardini P."/>
            <person name="Donadio S."/>
        </authorList>
    </citation>
    <scope>NUCLEOTIDE SEQUENCE</scope>
    <source>
        <strain evidence="2">ID150040</strain>
    </source>
</reference>